<protein>
    <submittedName>
        <fullName evidence="1">Uncharacterized protein</fullName>
    </submittedName>
</protein>
<evidence type="ECO:0000313" key="2">
    <source>
        <dbReference type="Proteomes" id="UP000516437"/>
    </source>
</evidence>
<keyword evidence="2" id="KW-1185">Reference proteome</keyword>
<accession>A0A6A1WI27</accession>
<gene>
    <name evidence="1" type="ORF">CJ030_MR2G007847</name>
</gene>
<comment type="caution">
    <text evidence="1">The sequence shown here is derived from an EMBL/GenBank/DDBJ whole genome shotgun (WGS) entry which is preliminary data.</text>
</comment>
<sequence>MSDRGVIKVSEWSRKSFSTISLGRFGVVWTVNLVSKLLAADAAIPFALKFNKASIAFLAQRCGNKAGHYVAIIEYGEGHHRGTIMVPEGVDESGWNLLANCFPVVVDFLGSLRKGSSSLGDAGRRKGVSFAYVAKRSPPPVYSGKAFSKIGVKSKAVGGSDVQFSMWRGRRSMQFWRLTVQVLRRWLLMRIQLQTDRVRVSIQCIFTRDFWV</sequence>
<name>A0A6A1WI27_9ROSI</name>
<evidence type="ECO:0000313" key="1">
    <source>
        <dbReference type="EMBL" id="KAB1223298.1"/>
    </source>
</evidence>
<dbReference type="OrthoDB" id="1776928at2759"/>
<dbReference type="AlphaFoldDB" id="A0A6A1WI27"/>
<organism evidence="1 2">
    <name type="scientific">Morella rubra</name>
    <name type="common">Chinese bayberry</name>
    <dbReference type="NCBI Taxonomy" id="262757"/>
    <lineage>
        <taxon>Eukaryota</taxon>
        <taxon>Viridiplantae</taxon>
        <taxon>Streptophyta</taxon>
        <taxon>Embryophyta</taxon>
        <taxon>Tracheophyta</taxon>
        <taxon>Spermatophyta</taxon>
        <taxon>Magnoliopsida</taxon>
        <taxon>eudicotyledons</taxon>
        <taxon>Gunneridae</taxon>
        <taxon>Pentapetalae</taxon>
        <taxon>rosids</taxon>
        <taxon>fabids</taxon>
        <taxon>Fagales</taxon>
        <taxon>Myricaceae</taxon>
        <taxon>Morella</taxon>
    </lineage>
</organism>
<dbReference type="Proteomes" id="UP000516437">
    <property type="component" value="Chromosome 2"/>
</dbReference>
<reference evidence="1 2" key="1">
    <citation type="journal article" date="2019" name="Plant Biotechnol. J.">
        <title>The red bayberry genome and genetic basis of sex determination.</title>
        <authorList>
            <person name="Jia H.M."/>
            <person name="Jia H.J."/>
            <person name="Cai Q.L."/>
            <person name="Wang Y."/>
            <person name="Zhao H.B."/>
            <person name="Yang W.F."/>
            <person name="Wang G.Y."/>
            <person name="Li Y.H."/>
            <person name="Zhan D.L."/>
            <person name="Shen Y.T."/>
            <person name="Niu Q.F."/>
            <person name="Chang L."/>
            <person name="Qiu J."/>
            <person name="Zhao L."/>
            <person name="Xie H.B."/>
            <person name="Fu W.Y."/>
            <person name="Jin J."/>
            <person name="Li X.W."/>
            <person name="Jiao Y."/>
            <person name="Zhou C.C."/>
            <person name="Tu T."/>
            <person name="Chai C.Y."/>
            <person name="Gao J.L."/>
            <person name="Fan L.J."/>
            <person name="van de Weg E."/>
            <person name="Wang J.Y."/>
            <person name="Gao Z.S."/>
        </authorList>
    </citation>
    <scope>NUCLEOTIDE SEQUENCE [LARGE SCALE GENOMIC DNA]</scope>
    <source>
        <tissue evidence="1">Leaves</tissue>
    </source>
</reference>
<proteinExistence type="predicted"/>
<dbReference type="EMBL" id="RXIC02000020">
    <property type="protein sequence ID" value="KAB1223298.1"/>
    <property type="molecule type" value="Genomic_DNA"/>
</dbReference>